<dbReference type="Proteomes" id="UP000821866">
    <property type="component" value="Chromosome 11"/>
</dbReference>
<organism evidence="1 2">
    <name type="scientific">Rhipicephalus microplus</name>
    <name type="common">Cattle tick</name>
    <name type="synonym">Boophilus microplus</name>
    <dbReference type="NCBI Taxonomy" id="6941"/>
    <lineage>
        <taxon>Eukaryota</taxon>
        <taxon>Metazoa</taxon>
        <taxon>Ecdysozoa</taxon>
        <taxon>Arthropoda</taxon>
        <taxon>Chelicerata</taxon>
        <taxon>Arachnida</taxon>
        <taxon>Acari</taxon>
        <taxon>Parasitiformes</taxon>
        <taxon>Ixodida</taxon>
        <taxon>Ixodoidea</taxon>
        <taxon>Ixodidae</taxon>
        <taxon>Rhipicephalinae</taxon>
        <taxon>Rhipicephalus</taxon>
        <taxon>Boophilus</taxon>
    </lineage>
</organism>
<evidence type="ECO:0000313" key="2">
    <source>
        <dbReference type="Proteomes" id="UP000821866"/>
    </source>
</evidence>
<evidence type="ECO:0000313" key="1">
    <source>
        <dbReference type="EMBL" id="KAH8035577.1"/>
    </source>
</evidence>
<reference evidence="1" key="2">
    <citation type="submission" date="2021-09" db="EMBL/GenBank/DDBJ databases">
        <authorList>
            <person name="Jia N."/>
            <person name="Wang J."/>
            <person name="Shi W."/>
            <person name="Du L."/>
            <person name="Sun Y."/>
            <person name="Zhan W."/>
            <person name="Jiang J."/>
            <person name="Wang Q."/>
            <person name="Zhang B."/>
            <person name="Ji P."/>
            <person name="Sakyi L.B."/>
            <person name="Cui X."/>
            <person name="Yuan T."/>
            <person name="Jiang B."/>
            <person name="Yang W."/>
            <person name="Lam T.T.-Y."/>
            <person name="Chang Q."/>
            <person name="Ding S."/>
            <person name="Wang X."/>
            <person name="Zhu J."/>
            <person name="Ruan X."/>
            <person name="Zhao L."/>
            <person name="Wei J."/>
            <person name="Que T."/>
            <person name="Du C."/>
            <person name="Cheng J."/>
            <person name="Dai P."/>
            <person name="Han X."/>
            <person name="Huang E."/>
            <person name="Gao Y."/>
            <person name="Liu J."/>
            <person name="Shao H."/>
            <person name="Ye R."/>
            <person name="Li L."/>
            <person name="Wei W."/>
            <person name="Wang X."/>
            <person name="Wang C."/>
            <person name="Huo Q."/>
            <person name="Li W."/>
            <person name="Guo W."/>
            <person name="Chen H."/>
            <person name="Chen S."/>
            <person name="Zhou L."/>
            <person name="Zhou L."/>
            <person name="Ni X."/>
            <person name="Tian J."/>
            <person name="Zhou Y."/>
            <person name="Sheng Y."/>
            <person name="Liu T."/>
            <person name="Pan Y."/>
            <person name="Xia L."/>
            <person name="Li J."/>
            <person name="Zhao F."/>
            <person name="Cao W."/>
        </authorList>
    </citation>
    <scope>NUCLEOTIDE SEQUENCE</scope>
    <source>
        <strain evidence="1">Rmic-2018</strain>
        <tissue evidence="1">Larvae</tissue>
    </source>
</reference>
<protein>
    <submittedName>
        <fullName evidence="1">Uncharacterized protein</fullName>
    </submittedName>
</protein>
<dbReference type="AlphaFoldDB" id="A0A9J6EMA6"/>
<comment type="caution">
    <text evidence="1">The sequence shown here is derived from an EMBL/GenBank/DDBJ whole genome shotgun (WGS) entry which is preliminary data.</text>
</comment>
<gene>
    <name evidence="1" type="ORF">HPB51_007760</name>
</gene>
<name>A0A9J6EMA6_RHIMP</name>
<accession>A0A9J6EMA6</accession>
<keyword evidence="2" id="KW-1185">Reference proteome</keyword>
<dbReference type="EMBL" id="JABSTU010000003">
    <property type="protein sequence ID" value="KAH8035577.1"/>
    <property type="molecule type" value="Genomic_DNA"/>
</dbReference>
<proteinExistence type="predicted"/>
<reference evidence="1" key="1">
    <citation type="journal article" date="2020" name="Cell">
        <title>Large-Scale Comparative Analyses of Tick Genomes Elucidate Their Genetic Diversity and Vector Capacities.</title>
        <authorList>
            <consortium name="Tick Genome and Microbiome Consortium (TIGMIC)"/>
            <person name="Jia N."/>
            <person name="Wang J."/>
            <person name="Shi W."/>
            <person name="Du L."/>
            <person name="Sun Y."/>
            <person name="Zhan W."/>
            <person name="Jiang J.F."/>
            <person name="Wang Q."/>
            <person name="Zhang B."/>
            <person name="Ji P."/>
            <person name="Bell-Sakyi L."/>
            <person name="Cui X.M."/>
            <person name="Yuan T.T."/>
            <person name="Jiang B.G."/>
            <person name="Yang W.F."/>
            <person name="Lam T.T."/>
            <person name="Chang Q.C."/>
            <person name="Ding S.J."/>
            <person name="Wang X.J."/>
            <person name="Zhu J.G."/>
            <person name="Ruan X.D."/>
            <person name="Zhao L."/>
            <person name="Wei J.T."/>
            <person name="Ye R.Z."/>
            <person name="Que T.C."/>
            <person name="Du C.H."/>
            <person name="Zhou Y.H."/>
            <person name="Cheng J.X."/>
            <person name="Dai P.F."/>
            <person name="Guo W.B."/>
            <person name="Han X.H."/>
            <person name="Huang E.J."/>
            <person name="Li L.F."/>
            <person name="Wei W."/>
            <person name="Gao Y.C."/>
            <person name="Liu J.Z."/>
            <person name="Shao H.Z."/>
            <person name="Wang X."/>
            <person name="Wang C.C."/>
            <person name="Yang T.C."/>
            <person name="Huo Q.B."/>
            <person name="Li W."/>
            <person name="Chen H.Y."/>
            <person name="Chen S.E."/>
            <person name="Zhou L.G."/>
            <person name="Ni X.B."/>
            <person name="Tian J.H."/>
            <person name="Sheng Y."/>
            <person name="Liu T."/>
            <person name="Pan Y.S."/>
            <person name="Xia L.Y."/>
            <person name="Li J."/>
            <person name="Zhao F."/>
            <person name="Cao W.C."/>
        </authorList>
    </citation>
    <scope>NUCLEOTIDE SEQUENCE</scope>
    <source>
        <strain evidence="1">Rmic-2018</strain>
    </source>
</reference>
<dbReference type="VEuPathDB" id="VectorBase:LOC119181512"/>
<sequence length="127" mass="13600">MLSSFLSSCLDGSMEPLRFRGRKASRPHVTASPVLVEFGKLGGGIAGQRRKRHATASATATLSSSPRLRATARFATCMKKARNQTPPIVTAPTPAQLVVNQPKTPKTFHEDALKMLTTASSILIESP</sequence>